<dbReference type="EC" id="6.1.1.4" evidence="9"/>
<keyword evidence="16" id="KW-1185">Reference proteome</keyword>
<dbReference type="Proteomes" id="UP000658514">
    <property type="component" value="Unassembled WGS sequence"/>
</dbReference>
<dbReference type="InterPro" id="IPR025709">
    <property type="entry name" value="Leu_tRNA-synth_edit"/>
</dbReference>
<sequence>MDLTYNPGTIEEKWQQTWAELGLDKTPGDTAKPKFYALSMFPYPSGSLHMGHVRNYTITDVIARLKRMQGYRVLHPMGWDAFGLPAENAAIDRGVPPAKWTYQNIAQMRQQLQRLGLSIDWDSELATCSPDYYKWTQWIFLQFLEAGLAYQKEAAVNWDPIDQTVLANEQVDNEGRSWRSGAKVERKLLRQWFFKITDYAEELLNDLDKLTGWPERVKLMQANWIGKSTGAYLEFPVVGFEEKISVYTTRPDTVYGVSYLVLAPEHPLTKRVTTKEQQAAVEAFIQEVANQSELERTAEDKPKRGIPTGGKAINPFTGEELPIWIADYVLYEYGTGAVMGVPAHDVRDFKFANKYNLPIEFVIVEPEAFADKDLTATVPDENGEVSNVIQVEYNAAYTEPGILINSGQFTGMASTDAKQAIVEYAEQQGFGKVRVQYRLRDWLISRQRYWGAPIPVIHCPNCGVVQVPEKDLPVQLPEEVEFTGRGGSPLTQLESWVNVPCPSCGTPAKRETDTMDTFIDSSWYFLRFTDAQNEKQVFDSSKTNDWMPVDQYVGGIEHAILHLLYSRFFTKVLRDRGLLNFDEPFQRLLTQGMVQGLTYMNPQKGGKDKWIPSHLVNPTDPRDPQTGEPLQRLYATMSKSKGNGVAPEDVISKYGIDTARMFILFKAPPEKDLEWDEADVEGQFRFLNRVWRLVTDYIAAGVSKKKADISNLTKPEKELRRAIHTAIKAVTEDVEDEYQFNTAISELMKLSNALTDASCKNSLVYGEGIQTLVVLLAPFAPHIADELWHSLGNRDSVHTQSWPGFDPAALVADEITLVIQIMGKTRGAIQVPSQADKAALEKYARESEVAQRYIEGKEIKKVIVVPGKLVNFVLG</sequence>
<dbReference type="HAMAP" id="MF_00049_B">
    <property type="entry name" value="Leu_tRNA_synth_B"/>
    <property type="match status" value="1"/>
</dbReference>
<dbReference type="SUPFAM" id="SSF50677">
    <property type="entry name" value="ValRS/IleRS/LeuRS editing domain"/>
    <property type="match status" value="1"/>
</dbReference>
<evidence type="ECO:0000256" key="1">
    <source>
        <dbReference type="ARBA" id="ARBA00005594"/>
    </source>
</evidence>
<keyword evidence="6 9" id="KW-0648">Protein biosynthesis</keyword>
<dbReference type="InterPro" id="IPR002302">
    <property type="entry name" value="Leu-tRNA-ligase"/>
</dbReference>
<evidence type="ECO:0000259" key="11">
    <source>
        <dbReference type="Pfam" id="PF00133"/>
    </source>
</evidence>
<dbReference type="InterPro" id="IPR013155">
    <property type="entry name" value="M/V/L/I-tRNA-synth_anticd-bd"/>
</dbReference>
<comment type="caution">
    <text evidence="15">The sequence shown here is derived from an EMBL/GenBank/DDBJ whole genome shotgun (WGS) entry which is preliminary data.</text>
</comment>
<name>A0ABR8AD53_9CYAN</name>
<dbReference type="EMBL" id="JACJQH010000023">
    <property type="protein sequence ID" value="MBD2196961.1"/>
    <property type="molecule type" value="Genomic_DNA"/>
</dbReference>
<dbReference type="SUPFAM" id="SSF52374">
    <property type="entry name" value="Nucleotidylyl transferase"/>
    <property type="match status" value="1"/>
</dbReference>
<evidence type="ECO:0000259" key="14">
    <source>
        <dbReference type="Pfam" id="PF13603"/>
    </source>
</evidence>
<dbReference type="PANTHER" id="PTHR43740">
    <property type="entry name" value="LEUCYL-TRNA SYNTHETASE"/>
    <property type="match status" value="1"/>
</dbReference>
<feature type="domain" description="Aminoacyl-tRNA synthetase class Ia" evidence="11">
    <location>
        <begin position="637"/>
        <end position="676"/>
    </location>
</feature>
<dbReference type="Pfam" id="PF09334">
    <property type="entry name" value="tRNA-synt_1g"/>
    <property type="match status" value="1"/>
</dbReference>
<evidence type="ECO:0000256" key="10">
    <source>
        <dbReference type="RuleBase" id="RU363035"/>
    </source>
</evidence>
<evidence type="ECO:0000259" key="12">
    <source>
        <dbReference type="Pfam" id="PF08264"/>
    </source>
</evidence>
<organism evidence="15 16">
    <name type="scientific">Calothrix parietina FACHB-288</name>
    <dbReference type="NCBI Taxonomy" id="2692896"/>
    <lineage>
        <taxon>Bacteria</taxon>
        <taxon>Bacillati</taxon>
        <taxon>Cyanobacteriota</taxon>
        <taxon>Cyanophyceae</taxon>
        <taxon>Nostocales</taxon>
        <taxon>Calotrichaceae</taxon>
        <taxon>Calothrix</taxon>
    </lineage>
</organism>
<dbReference type="Pfam" id="PF08264">
    <property type="entry name" value="Anticodon_1"/>
    <property type="match status" value="1"/>
</dbReference>
<accession>A0ABR8AD53</accession>
<keyword evidence="5 9" id="KW-0067">ATP-binding</keyword>
<dbReference type="InterPro" id="IPR001412">
    <property type="entry name" value="aa-tRNA-synth_I_CS"/>
</dbReference>
<comment type="similarity">
    <text evidence="1 9 10">Belongs to the class-I aminoacyl-tRNA synthetase family.</text>
</comment>
<protein>
    <recommendedName>
        <fullName evidence="9">Leucine--tRNA ligase</fullName>
        <ecNumber evidence="9">6.1.1.4</ecNumber>
    </recommendedName>
    <alternativeName>
        <fullName evidence="9">Leucyl-tRNA synthetase</fullName>
        <shortName evidence="9">LeuRS</shortName>
    </alternativeName>
</protein>
<dbReference type="Gene3D" id="3.40.50.620">
    <property type="entry name" value="HUPs"/>
    <property type="match status" value="2"/>
</dbReference>
<keyword evidence="2 9" id="KW-0963">Cytoplasm</keyword>
<evidence type="ECO:0000256" key="9">
    <source>
        <dbReference type="HAMAP-Rule" id="MF_00049"/>
    </source>
</evidence>
<evidence type="ECO:0000256" key="2">
    <source>
        <dbReference type="ARBA" id="ARBA00022490"/>
    </source>
</evidence>
<dbReference type="Pfam" id="PF13603">
    <property type="entry name" value="tRNA-synt_1_2"/>
    <property type="match status" value="1"/>
</dbReference>
<keyword evidence="4 9" id="KW-0547">Nucleotide-binding</keyword>
<evidence type="ECO:0000256" key="5">
    <source>
        <dbReference type="ARBA" id="ARBA00022840"/>
    </source>
</evidence>
<dbReference type="PANTHER" id="PTHR43740:SF2">
    <property type="entry name" value="LEUCINE--TRNA LIGASE, MITOCHONDRIAL"/>
    <property type="match status" value="1"/>
</dbReference>
<keyword evidence="7 9" id="KW-0030">Aminoacyl-tRNA synthetase</keyword>
<dbReference type="CDD" id="cd00812">
    <property type="entry name" value="LeuRS_core"/>
    <property type="match status" value="1"/>
</dbReference>
<feature type="domain" description="Methionyl/Valyl/Leucyl/Isoleucyl-tRNA synthetase anticodon-binding" evidence="12">
    <location>
        <begin position="717"/>
        <end position="837"/>
    </location>
</feature>
<dbReference type="CDD" id="cd07958">
    <property type="entry name" value="Anticodon_Ia_Leu_BEm"/>
    <property type="match status" value="1"/>
</dbReference>
<feature type="domain" description="Aminoacyl-tRNA synthetase class Ia" evidence="11">
    <location>
        <begin position="439"/>
        <end position="595"/>
    </location>
</feature>
<dbReference type="InterPro" id="IPR015413">
    <property type="entry name" value="Methionyl/Leucyl_tRNA_Synth"/>
</dbReference>
<gene>
    <name evidence="9 15" type="primary">leuS</name>
    <name evidence="15" type="ORF">H6G24_15905</name>
</gene>
<dbReference type="PROSITE" id="PS00178">
    <property type="entry name" value="AA_TRNA_LIGASE_I"/>
    <property type="match status" value="1"/>
</dbReference>
<comment type="subcellular location">
    <subcellularLocation>
        <location evidence="9">Cytoplasm</location>
    </subcellularLocation>
</comment>
<evidence type="ECO:0000256" key="4">
    <source>
        <dbReference type="ARBA" id="ARBA00022741"/>
    </source>
</evidence>
<dbReference type="GO" id="GO:0004823">
    <property type="term" value="F:leucine-tRNA ligase activity"/>
    <property type="evidence" value="ECO:0007669"/>
    <property type="project" value="UniProtKB-EC"/>
</dbReference>
<dbReference type="PRINTS" id="PR00985">
    <property type="entry name" value="TRNASYNTHLEU"/>
</dbReference>
<dbReference type="SUPFAM" id="SSF47323">
    <property type="entry name" value="Anticodon-binding domain of a subclass of class I aminoacyl-tRNA synthetases"/>
    <property type="match status" value="1"/>
</dbReference>
<dbReference type="NCBIfam" id="TIGR00396">
    <property type="entry name" value="leuS_bact"/>
    <property type="match status" value="1"/>
</dbReference>
<feature type="domain" description="Leucyl-tRNA synthetase editing" evidence="14">
    <location>
        <begin position="223"/>
        <end position="425"/>
    </location>
</feature>
<dbReference type="Gene3D" id="1.10.730.10">
    <property type="entry name" value="Isoleucyl-tRNA Synthetase, Domain 1"/>
    <property type="match status" value="2"/>
</dbReference>
<dbReference type="InterPro" id="IPR002300">
    <property type="entry name" value="aa-tRNA-synth_Ia"/>
</dbReference>
<comment type="catalytic activity">
    <reaction evidence="8 9">
        <text>tRNA(Leu) + L-leucine + ATP = L-leucyl-tRNA(Leu) + AMP + diphosphate</text>
        <dbReference type="Rhea" id="RHEA:11688"/>
        <dbReference type="Rhea" id="RHEA-COMP:9613"/>
        <dbReference type="Rhea" id="RHEA-COMP:9622"/>
        <dbReference type="ChEBI" id="CHEBI:30616"/>
        <dbReference type="ChEBI" id="CHEBI:33019"/>
        <dbReference type="ChEBI" id="CHEBI:57427"/>
        <dbReference type="ChEBI" id="CHEBI:78442"/>
        <dbReference type="ChEBI" id="CHEBI:78494"/>
        <dbReference type="ChEBI" id="CHEBI:456215"/>
        <dbReference type="EC" id="6.1.1.4"/>
    </reaction>
</comment>
<evidence type="ECO:0000256" key="3">
    <source>
        <dbReference type="ARBA" id="ARBA00022598"/>
    </source>
</evidence>
<feature type="domain" description="Methionyl/Leucyl tRNA synthetase" evidence="13">
    <location>
        <begin position="40"/>
        <end position="172"/>
    </location>
</feature>
<evidence type="ECO:0000256" key="8">
    <source>
        <dbReference type="ARBA" id="ARBA00047469"/>
    </source>
</evidence>
<proteinExistence type="inferred from homology"/>
<dbReference type="InterPro" id="IPR009008">
    <property type="entry name" value="Val/Leu/Ile-tRNA-synth_edit"/>
</dbReference>
<reference evidence="15 16" key="1">
    <citation type="journal article" date="2020" name="ISME J.">
        <title>Comparative genomics reveals insights into cyanobacterial evolution and habitat adaptation.</title>
        <authorList>
            <person name="Chen M.Y."/>
            <person name="Teng W.K."/>
            <person name="Zhao L."/>
            <person name="Hu C.X."/>
            <person name="Zhou Y.K."/>
            <person name="Han B.P."/>
            <person name="Song L.R."/>
            <person name="Shu W.S."/>
        </authorList>
    </citation>
    <scope>NUCLEOTIDE SEQUENCE [LARGE SCALE GENOMIC DNA]</scope>
    <source>
        <strain evidence="15 16">FACHB-288</strain>
    </source>
</reference>
<feature type="short sequence motif" description="'KMSKS' region" evidence="9">
    <location>
        <begin position="636"/>
        <end position="640"/>
    </location>
</feature>
<dbReference type="Pfam" id="PF00133">
    <property type="entry name" value="tRNA-synt_1"/>
    <property type="match status" value="2"/>
</dbReference>
<evidence type="ECO:0000256" key="7">
    <source>
        <dbReference type="ARBA" id="ARBA00023146"/>
    </source>
</evidence>
<evidence type="ECO:0000259" key="13">
    <source>
        <dbReference type="Pfam" id="PF09334"/>
    </source>
</evidence>
<evidence type="ECO:0000256" key="6">
    <source>
        <dbReference type="ARBA" id="ARBA00022917"/>
    </source>
</evidence>
<evidence type="ECO:0000313" key="15">
    <source>
        <dbReference type="EMBL" id="MBD2196961.1"/>
    </source>
</evidence>
<feature type="binding site" evidence="9">
    <location>
        <position position="639"/>
    </location>
    <ligand>
        <name>ATP</name>
        <dbReference type="ChEBI" id="CHEBI:30616"/>
    </ligand>
</feature>
<keyword evidence="3 9" id="KW-0436">Ligase</keyword>
<dbReference type="InterPro" id="IPR014729">
    <property type="entry name" value="Rossmann-like_a/b/a_fold"/>
</dbReference>
<evidence type="ECO:0000313" key="16">
    <source>
        <dbReference type="Proteomes" id="UP000658514"/>
    </source>
</evidence>
<dbReference type="RefSeq" id="WP_190543236.1">
    <property type="nucleotide sequence ID" value="NZ_CAWPNO010000055.1"/>
</dbReference>
<dbReference type="InterPro" id="IPR009080">
    <property type="entry name" value="tRNAsynth_Ia_anticodon-bd"/>
</dbReference>
<feature type="short sequence motif" description="'HIGH' region" evidence="9">
    <location>
        <begin position="42"/>
        <end position="52"/>
    </location>
</feature>